<dbReference type="NCBIfam" id="TIGR02099">
    <property type="entry name" value="YhdP family protein"/>
    <property type="match status" value="1"/>
</dbReference>
<dbReference type="RefSeq" id="WP_217670725.1">
    <property type="nucleotide sequence ID" value="NZ_JAHRID010000008.1"/>
</dbReference>
<protein>
    <submittedName>
        <fullName evidence="2">TIGR02099 family protein</fullName>
    </submittedName>
</protein>
<proteinExistence type="predicted"/>
<dbReference type="Proteomes" id="UP000704611">
    <property type="component" value="Unassembled WGS sequence"/>
</dbReference>
<dbReference type="EMBL" id="JAHRID010000008">
    <property type="protein sequence ID" value="MBV2130470.1"/>
    <property type="molecule type" value="Genomic_DNA"/>
</dbReference>
<evidence type="ECO:0000313" key="2">
    <source>
        <dbReference type="EMBL" id="MBV2130470.1"/>
    </source>
</evidence>
<organism evidence="2 3">
    <name type="scientific">Arsukibacterium indicum</name>
    <dbReference type="NCBI Taxonomy" id="2848612"/>
    <lineage>
        <taxon>Bacteria</taxon>
        <taxon>Pseudomonadati</taxon>
        <taxon>Pseudomonadota</taxon>
        <taxon>Gammaproteobacteria</taxon>
        <taxon>Chromatiales</taxon>
        <taxon>Chromatiaceae</taxon>
        <taxon>Arsukibacterium</taxon>
    </lineage>
</organism>
<accession>A0ABS6MPH6</accession>
<name>A0ABS6MPH6_9GAMM</name>
<feature type="domain" description="YhdP central" evidence="1">
    <location>
        <begin position="4"/>
        <end position="1252"/>
    </location>
</feature>
<dbReference type="Pfam" id="PF13116">
    <property type="entry name" value="YhdP"/>
    <property type="match status" value="1"/>
</dbReference>
<reference evidence="2 3" key="1">
    <citation type="submission" date="2021-06" db="EMBL/GenBank/DDBJ databases">
        <title>Rheinheimera indica sp. nov., isolated from deep-sea sediment.</title>
        <authorList>
            <person name="Wang Z."/>
            <person name="Zhang X.-Y."/>
        </authorList>
    </citation>
    <scope>NUCLEOTIDE SEQUENCE [LARGE SCALE GENOMIC DNA]</scope>
    <source>
        <strain evidence="2 3">SM2107</strain>
    </source>
</reference>
<evidence type="ECO:0000313" key="3">
    <source>
        <dbReference type="Proteomes" id="UP000704611"/>
    </source>
</evidence>
<keyword evidence="3" id="KW-1185">Reference proteome</keyword>
<dbReference type="InterPro" id="IPR025263">
    <property type="entry name" value="YhdP_central"/>
</dbReference>
<sequence>MQKATRVCFYCLHKLWLLLAIGLVLLATLVSILRLALPYADSYKHHLEQLLAGQLGTQVQIAEVSAGWQKFGPAMVLHQMQLGGAGQGGQLSISQTRVHFDFWQSLRNLQLRAEHFELRGLRYTIDSNSLLNRPQTDLPLDTAPVISALEQLFFRQLNHFTLLDSELVLTAAGSDDIVIAVQKLDWRNQGERHQGIGELAVADITGNTLTFIIDLYGPTLDKAFGQIFLESRKLDILPWFEQSLPATGRLDQADINFQAWGRVDQGELQRFQIELADNSLSWQREEQAHQLKLGPGQLLWYPIADGWSLYSGPLVMSDGQASWPDLTVQLHRNAAGWHGQLQQLKLDALAPLSQLLSDEVPQLARLTTTQLQGDLTQAQWQFQSADNWQLQGELAGLSKTSSSDMPGLANLNGQFWAAANAAGLTLNGQHSELQWASMFTDPIAYQQLQLSLLARKNGAGVWQIQLPAVQLTADDFKLTASMQWSLQPQPELSLFATLSDADASNTSRYLPLRYLPEKTREYLSGAIIDGKLQQASVLWQGAPADYPFAGGQGIFQVEAKVSDARFVFNPDWPALEQLQSRLWFENAAMKISTDSATIGGIALSGGVTAEIADLLDAEYLTIDINSALELTQASGLIGASPLRDNLGKVLQQLAPSGPALADIVLQVGLREPSVQASGNVSLNKVSLNLMAPQLAIRQLSGRVAFRDSEITADDLTFNWRGLPVSASLSGQQQNEQYLFNLNANATNGSSNVVNALWPSAAALASGDLSWQLGLALQLQDDDFSYSSALSADLTNTALQLPEPYQKTAASAAKLQLQAEGGSEQGLLTLNYADQLYFTAELDHSSGRLQRANLSLGPENAGINGPNFTVDIDIDRAAFLPWQQLLNEQLFSDNLNESALMPPLSRVRGRVGKLDLAGTAALTNTVFELEPAAESWHLRLHGTEIASRWNFSRNWQQQGLQVEIDYLHLPLQQQTGNTAQQHMLPQLQAELLTMAPLSVNCRDCSVGSYRFGKLELAARGQGDHWQLSRFDSRYKNNQLTMQGNWVPDQQLGVTELSGRFQSPDLGSLVNEFQLTSGISGSRADINFALNWPAAPTQFELAKLNGQLQFNLGEGALTEVSDQGARLFSIFSLDSLVRKLRLDFRDVFSKGFFYNKMAGTLAIHQGVVQTSDTSIDGVPGNLAIQGYADLVSEQLDYQMSFSPKVTSSLPVIIAWMVNPATGLAALALDEVFQSAEVISRINFTVTGTFGQPVVTEVNRHSTEVPVPVRIARPEAVINDEEQQPRGN</sequence>
<evidence type="ECO:0000259" key="1">
    <source>
        <dbReference type="Pfam" id="PF13116"/>
    </source>
</evidence>
<comment type="caution">
    <text evidence="2">The sequence shown here is derived from an EMBL/GenBank/DDBJ whole genome shotgun (WGS) entry which is preliminary data.</text>
</comment>
<dbReference type="PANTHER" id="PTHR38690:SF1">
    <property type="entry name" value="PROTEASE"/>
    <property type="match status" value="1"/>
</dbReference>
<gene>
    <name evidence="2" type="ORF">KQY15_15345</name>
</gene>
<dbReference type="InterPro" id="IPR011836">
    <property type="entry name" value="YhdP"/>
</dbReference>
<dbReference type="PANTHER" id="PTHR38690">
    <property type="entry name" value="PROTEASE-RELATED"/>
    <property type="match status" value="1"/>
</dbReference>